<feature type="domain" description="Fibronectin type-III" evidence="10">
    <location>
        <begin position="495"/>
        <end position="584"/>
    </location>
</feature>
<feature type="domain" description="Fibronectin type-III" evidence="10">
    <location>
        <begin position="395"/>
        <end position="485"/>
    </location>
</feature>
<dbReference type="PRINTS" id="PR00014">
    <property type="entry name" value="FNTYPEIII"/>
</dbReference>
<dbReference type="FunFam" id="2.60.40.10:FF:000175">
    <property type="entry name" value="Fibronectin type III domain containing 3A"/>
    <property type="match status" value="1"/>
</dbReference>
<comment type="subcellular location">
    <subcellularLocation>
        <location evidence="1">Golgi apparatus membrane</location>
        <topology evidence="1">Single-pass membrane protein</topology>
    </subcellularLocation>
</comment>
<feature type="transmembrane region" description="Helical" evidence="9">
    <location>
        <begin position="807"/>
        <end position="830"/>
    </location>
</feature>
<dbReference type="Gene3D" id="2.60.40.10">
    <property type="entry name" value="Immunoglobulins"/>
    <property type="match status" value="8"/>
</dbReference>
<dbReference type="Pfam" id="PF00041">
    <property type="entry name" value="fn3"/>
    <property type="match status" value="5"/>
</dbReference>
<dbReference type="InterPro" id="IPR003961">
    <property type="entry name" value="FN3_dom"/>
</dbReference>
<dbReference type="FunFam" id="2.60.40.10:FF:000337">
    <property type="entry name" value="fibronectin type-III domain-containing protein 3A isoform X2"/>
    <property type="match status" value="1"/>
</dbReference>
<evidence type="ECO:0000256" key="2">
    <source>
        <dbReference type="ARBA" id="ARBA00022692"/>
    </source>
</evidence>
<keyword evidence="4 9" id="KW-1133">Transmembrane helix</keyword>
<evidence type="ECO:0000256" key="6">
    <source>
        <dbReference type="ARBA" id="ARBA00023136"/>
    </source>
</evidence>
<evidence type="ECO:0000256" key="4">
    <source>
        <dbReference type="ARBA" id="ARBA00022989"/>
    </source>
</evidence>
<accession>A0A8B9QSE1</accession>
<organism evidence="11 12">
    <name type="scientific">Apteryx owenii</name>
    <name type="common">Little spotted kiwi</name>
    <dbReference type="NCBI Taxonomy" id="8824"/>
    <lineage>
        <taxon>Eukaryota</taxon>
        <taxon>Metazoa</taxon>
        <taxon>Chordata</taxon>
        <taxon>Craniata</taxon>
        <taxon>Vertebrata</taxon>
        <taxon>Euteleostomi</taxon>
        <taxon>Archelosauria</taxon>
        <taxon>Archosauria</taxon>
        <taxon>Dinosauria</taxon>
        <taxon>Saurischia</taxon>
        <taxon>Theropoda</taxon>
        <taxon>Coelurosauria</taxon>
        <taxon>Aves</taxon>
        <taxon>Palaeognathae</taxon>
        <taxon>Apterygiformes</taxon>
        <taxon>Apterygidae</taxon>
        <taxon>Apteryx</taxon>
    </lineage>
</organism>
<comment type="similarity">
    <text evidence="7">Belongs to the FNDC3 family.</text>
</comment>
<sequence length="831" mass="92003">MAELSSVVFLQVSDIQARTALLAWSPPSSDIGEDTDKNNIREVYTYEVMISNTGKDGKYKTILKQMLLALFHFRVQAESNCIKGSPSEAESFTTMSCEPDTPNLPRITNRTKNSLTLQWKASCDNGSKIHSYLLEWDEGRGNGEFSQCYYGQQKQYRITKLSPAMGYTFRLAAKNDMGMSGFSEEVLYHTSGTAPTTPASPLLINAGVTWLSLQWTKPSGTPSDEGISYILEMEDENSGYGFKPKYDGDDLTYVVKNLRRNTKYKFRVIAYNSEGKSCPSEAVEYVTCPDKPGVPSKPSVKGKIHAQSFKIVWDPPKDSGGAAINTYVVEMSEGLNGNKWDIIYSGAAREHLCDRLNPGCSYRLRVYCIGEGGQSTFGPYSEKCEITTAPGPPDQCRPPQVACRSAACAQVSWEVPICNGADVTEYRLEWGGVEGCMQISYCGPGLNCEVKGLLPATIYYCRVQAVNVAGAGPFSEVVACMTPASVPAVVTCLRGLSEDEVENPHYYPSTCLAISWEKPCDHGSEILGYSIDFGDKQPITVGKVLSYFIDGLQPDTTYRIRIQALNSLGAGPFSPTIKLKTKPLPPDPPRLECAAYSSQTLKLKWGEGTAKALTDSIQYRLQMEDKNGRFVSLYRGPCHTYKVQRLSESTSYKFCIQACNEAGEGPLSQEYVFTTPKSVPAALKAPRIERLNDHTCEITWEVLQPMKGDPVIYCLQVMVGKDSEFKQIYKGPDWSFRYTGLQLNCEYRFRACAIRQCQETAGHQDLVGPYSAPVLFISQRTEPPASPNKDTVQTTRTQWSQSDQVCAAVILALFAIFSILIAVIIQYFVIK</sequence>
<keyword evidence="3" id="KW-0677">Repeat</keyword>
<dbReference type="PROSITE" id="PS50853">
    <property type="entry name" value="FN3"/>
    <property type="match status" value="7"/>
</dbReference>
<feature type="domain" description="Fibronectin type-III" evidence="10">
    <location>
        <begin position="585"/>
        <end position="678"/>
    </location>
</feature>
<dbReference type="PANTHER" id="PTHR24099">
    <property type="entry name" value="E3 UBIQUITIN-PROTEIN LIGASE TRIM36-RELATED"/>
    <property type="match status" value="1"/>
</dbReference>
<dbReference type="GO" id="GO:0000139">
    <property type="term" value="C:Golgi membrane"/>
    <property type="evidence" value="ECO:0007669"/>
    <property type="project" value="UniProtKB-SubCell"/>
</dbReference>
<evidence type="ECO:0000256" key="7">
    <source>
        <dbReference type="ARBA" id="ARBA00038207"/>
    </source>
</evidence>
<dbReference type="SUPFAM" id="SSF49265">
    <property type="entry name" value="Fibronectin type III"/>
    <property type="match status" value="5"/>
</dbReference>
<evidence type="ECO:0000256" key="9">
    <source>
        <dbReference type="SAM" id="Phobius"/>
    </source>
</evidence>
<evidence type="ECO:0000313" key="11">
    <source>
        <dbReference type="Ensembl" id="ENSAOWP00000028930.1"/>
    </source>
</evidence>
<dbReference type="FunFam" id="2.60.40.10:FF:000373">
    <property type="entry name" value="fibronectin type-III domain-containing protein 3A isoform X1"/>
    <property type="match status" value="1"/>
</dbReference>
<dbReference type="CDD" id="cd00063">
    <property type="entry name" value="FN3"/>
    <property type="match status" value="8"/>
</dbReference>
<keyword evidence="12" id="KW-1185">Reference proteome</keyword>
<evidence type="ECO:0000256" key="1">
    <source>
        <dbReference type="ARBA" id="ARBA00004194"/>
    </source>
</evidence>
<evidence type="ECO:0000256" key="8">
    <source>
        <dbReference type="ARBA" id="ARBA00067092"/>
    </source>
</evidence>
<dbReference type="FunFam" id="2.60.40.10:FF:000366">
    <property type="entry name" value="fibronectin type-III domain-containing protein 3A isoform X1"/>
    <property type="match status" value="1"/>
</dbReference>
<dbReference type="FunFam" id="2.60.40.10:FF:000185">
    <property type="entry name" value="Fibronectin type III domain containing 3A"/>
    <property type="match status" value="1"/>
</dbReference>
<proteinExistence type="inferred from homology"/>
<evidence type="ECO:0000256" key="3">
    <source>
        <dbReference type="ARBA" id="ARBA00022737"/>
    </source>
</evidence>
<keyword evidence="6 9" id="KW-0472">Membrane</keyword>
<feature type="domain" description="Fibronectin type-III" evidence="10">
    <location>
        <begin position="294"/>
        <end position="391"/>
    </location>
</feature>
<keyword evidence="5" id="KW-0333">Golgi apparatus</keyword>
<keyword evidence="2 9" id="KW-0812">Transmembrane</keyword>
<dbReference type="PANTHER" id="PTHR24099:SF9">
    <property type="entry name" value="FIBRONECTIN TYPE-III DOMAIN-CONTAINING PROTEIN 3A"/>
    <property type="match status" value="1"/>
</dbReference>
<name>A0A8B9QSE1_APTOW</name>
<feature type="domain" description="Fibronectin type-III" evidence="10">
    <location>
        <begin position="679"/>
        <end position="784"/>
    </location>
</feature>
<protein>
    <recommendedName>
        <fullName evidence="8">Fibronectin type-III domain-containing protein 3A</fullName>
    </recommendedName>
</protein>
<dbReference type="AlphaFoldDB" id="A0A8B9QSE1"/>
<dbReference type="Proteomes" id="UP000694424">
    <property type="component" value="Unplaced"/>
</dbReference>
<feature type="domain" description="Fibronectin type-III" evidence="10">
    <location>
        <begin position="101"/>
        <end position="196"/>
    </location>
</feature>
<reference evidence="11" key="2">
    <citation type="submission" date="2025-09" db="UniProtKB">
        <authorList>
            <consortium name="Ensembl"/>
        </authorList>
    </citation>
    <scope>IDENTIFICATION</scope>
</reference>
<dbReference type="FunFam" id="2.60.40.10:FF:000210">
    <property type="entry name" value="Fibronectin type III domain containing 3A"/>
    <property type="match status" value="1"/>
</dbReference>
<dbReference type="InterPro" id="IPR013783">
    <property type="entry name" value="Ig-like_fold"/>
</dbReference>
<evidence type="ECO:0000256" key="5">
    <source>
        <dbReference type="ARBA" id="ARBA00023034"/>
    </source>
</evidence>
<dbReference type="GO" id="GO:0007286">
    <property type="term" value="P:spermatid development"/>
    <property type="evidence" value="ECO:0007669"/>
    <property type="project" value="TreeGrafter"/>
</dbReference>
<dbReference type="Ensembl" id="ENSAOWT00000032771.1">
    <property type="protein sequence ID" value="ENSAOWP00000028930.1"/>
    <property type="gene ID" value="ENSAOWG00000019499.1"/>
</dbReference>
<dbReference type="InterPro" id="IPR036116">
    <property type="entry name" value="FN3_sf"/>
</dbReference>
<dbReference type="InterPro" id="IPR050617">
    <property type="entry name" value="E3_ligase_FN3/SPRY"/>
</dbReference>
<dbReference type="FunFam" id="2.60.40.10:FF:000180">
    <property type="entry name" value="Fibronectin type III domain containing 3A"/>
    <property type="match status" value="1"/>
</dbReference>
<feature type="domain" description="Fibronectin type-III" evidence="10">
    <location>
        <begin position="197"/>
        <end position="290"/>
    </location>
</feature>
<reference evidence="11" key="1">
    <citation type="submission" date="2025-08" db="UniProtKB">
        <authorList>
            <consortium name="Ensembl"/>
        </authorList>
    </citation>
    <scope>IDENTIFICATION</scope>
</reference>
<dbReference type="SMART" id="SM00060">
    <property type="entry name" value="FN3"/>
    <property type="match status" value="8"/>
</dbReference>
<evidence type="ECO:0000313" key="12">
    <source>
        <dbReference type="Proteomes" id="UP000694424"/>
    </source>
</evidence>
<evidence type="ECO:0000259" key="10">
    <source>
        <dbReference type="PROSITE" id="PS50853"/>
    </source>
</evidence>